<dbReference type="InterPro" id="IPR001789">
    <property type="entry name" value="Sig_transdc_resp-reg_receiver"/>
</dbReference>
<sequence>MCWLIYLLQSKTHCALLITDFTLPGQLDGKELAMMVHQRWPSTPILVTTGYGAEVSRGLPPGIALLQKPWSLDELVHTARYRLNQHINAGSRAV</sequence>
<evidence type="ECO:0000259" key="2">
    <source>
        <dbReference type="PROSITE" id="PS50110"/>
    </source>
</evidence>
<dbReference type="Proteomes" id="UP000217163">
    <property type="component" value="Unassembled WGS sequence"/>
</dbReference>
<dbReference type="Gene3D" id="3.40.50.2300">
    <property type="match status" value="1"/>
</dbReference>
<protein>
    <submittedName>
        <fullName evidence="3">Response regulator</fullName>
    </submittedName>
</protein>
<evidence type="ECO:0000313" key="4">
    <source>
        <dbReference type="Proteomes" id="UP000217163"/>
    </source>
</evidence>
<dbReference type="PROSITE" id="PS50110">
    <property type="entry name" value="RESPONSE_REGULATORY"/>
    <property type="match status" value="1"/>
</dbReference>
<accession>A0A261WAT7</accession>
<dbReference type="InterPro" id="IPR011006">
    <property type="entry name" value="CheY-like_superfamily"/>
</dbReference>
<name>A0A261WAT7_9PSED</name>
<gene>
    <name evidence="3" type="ORF">CFN58_34225</name>
</gene>
<keyword evidence="1" id="KW-0597">Phosphoprotein</keyword>
<feature type="domain" description="Response regulatory" evidence="2">
    <location>
        <begin position="1"/>
        <end position="83"/>
    </location>
</feature>
<organism evidence="3 4">
    <name type="scientific">Pseudomonas avellanae</name>
    <dbReference type="NCBI Taxonomy" id="46257"/>
    <lineage>
        <taxon>Bacteria</taxon>
        <taxon>Pseudomonadati</taxon>
        <taxon>Pseudomonadota</taxon>
        <taxon>Gammaproteobacteria</taxon>
        <taxon>Pseudomonadales</taxon>
        <taxon>Pseudomonadaceae</taxon>
        <taxon>Pseudomonas</taxon>
    </lineage>
</organism>
<reference evidence="4" key="1">
    <citation type="journal article" date="2016" name="Sci. Rep.">
        <title>Genome analysis of the kiwifruit canker pathogen Pseudomonas syringae pv. actinidiae biovar 5.</title>
        <authorList>
            <person name="Fujikawa T."/>
            <person name="Sawada H."/>
        </authorList>
    </citation>
    <scope>NUCLEOTIDE SEQUENCE [LARGE SCALE GENOMIC DNA]</scope>
    <source>
        <strain evidence="4">MAFF 212061</strain>
    </source>
</reference>
<comment type="caution">
    <text evidence="3">The sequence shown here is derived from an EMBL/GenBank/DDBJ whole genome shotgun (WGS) entry which is preliminary data.</text>
</comment>
<feature type="modified residue" description="4-aspartylphosphate" evidence="1">
    <location>
        <position position="20"/>
    </location>
</feature>
<evidence type="ECO:0000256" key="1">
    <source>
        <dbReference type="PROSITE-ProRule" id="PRU00169"/>
    </source>
</evidence>
<proteinExistence type="predicted"/>
<dbReference type="SUPFAM" id="SSF52172">
    <property type="entry name" value="CheY-like"/>
    <property type="match status" value="1"/>
</dbReference>
<dbReference type="GO" id="GO:0000160">
    <property type="term" value="P:phosphorelay signal transduction system"/>
    <property type="evidence" value="ECO:0007669"/>
    <property type="project" value="InterPro"/>
</dbReference>
<dbReference type="AlphaFoldDB" id="A0A261WAT7"/>
<dbReference type="EMBL" id="NKQU01000656">
    <property type="protein sequence ID" value="OZI83013.1"/>
    <property type="molecule type" value="Genomic_DNA"/>
</dbReference>
<evidence type="ECO:0000313" key="3">
    <source>
        <dbReference type="EMBL" id="OZI83013.1"/>
    </source>
</evidence>